<protein>
    <submittedName>
        <fullName evidence="1">Uncharacterized protein</fullName>
    </submittedName>
</protein>
<proteinExistence type="predicted"/>
<organism evidence="1">
    <name type="scientific">marine metagenome</name>
    <dbReference type="NCBI Taxonomy" id="408172"/>
    <lineage>
        <taxon>unclassified sequences</taxon>
        <taxon>metagenomes</taxon>
        <taxon>ecological metagenomes</taxon>
    </lineage>
</organism>
<dbReference type="AlphaFoldDB" id="A0A382PVT4"/>
<dbReference type="EMBL" id="UINC01110143">
    <property type="protein sequence ID" value="SVC77449.1"/>
    <property type="molecule type" value="Genomic_DNA"/>
</dbReference>
<gene>
    <name evidence="1" type="ORF">METZ01_LOCUS330303</name>
</gene>
<sequence length="23" mass="2427">MGNNLIKVAPITGPIRVPTPPKI</sequence>
<feature type="non-terminal residue" evidence="1">
    <location>
        <position position="23"/>
    </location>
</feature>
<name>A0A382PVT4_9ZZZZ</name>
<evidence type="ECO:0000313" key="1">
    <source>
        <dbReference type="EMBL" id="SVC77449.1"/>
    </source>
</evidence>
<accession>A0A382PVT4</accession>
<reference evidence="1" key="1">
    <citation type="submission" date="2018-05" db="EMBL/GenBank/DDBJ databases">
        <authorList>
            <person name="Lanie J.A."/>
            <person name="Ng W.-L."/>
            <person name="Kazmierczak K.M."/>
            <person name="Andrzejewski T.M."/>
            <person name="Davidsen T.M."/>
            <person name="Wayne K.J."/>
            <person name="Tettelin H."/>
            <person name="Glass J.I."/>
            <person name="Rusch D."/>
            <person name="Podicherti R."/>
            <person name="Tsui H.-C.T."/>
            <person name="Winkler M.E."/>
        </authorList>
    </citation>
    <scope>NUCLEOTIDE SEQUENCE</scope>
</reference>